<evidence type="ECO:0008006" key="3">
    <source>
        <dbReference type="Google" id="ProtNLM"/>
    </source>
</evidence>
<dbReference type="RefSeq" id="WP_219039999.1">
    <property type="nucleotide sequence ID" value="NZ_JAHWDF010000007.1"/>
</dbReference>
<accession>A0ABS6W3K1</accession>
<gene>
    <name evidence="1" type="ORF">KW502_07850</name>
</gene>
<protein>
    <recommendedName>
        <fullName evidence="3">Lipoprotein</fullName>
    </recommendedName>
</protein>
<dbReference type="Proteomes" id="UP000719267">
    <property type="component" value="Unassembled WGS sequence"/>
</dbReference>
<dbReference type="PROSITE" id="PS51257">
    <property type="entry name" value="PROKAR_LIPOPROTEIN"/>
    <property type="match status" value="1"/>
</dbReference>
<comment type="caution">
    <text evidence="1">The sequence shown here is derived from an EMBL/GenBank/DDBJ whole genome shotgun (WGS) entry which is preliminary data.</text>
</comment>
<sequence>MKLFHFLSIPLLLVACKEEDDHSFATVPSIVASTFQSNFQNTKEL</sequence>
<evidence type="ECO:0000313" key="2">
    <source>
        <dbReference type="Proteomes" id="UP000719267"/>
    </source>
</evidence>
<name>A0ABS6W3K1_9FLAO</name>
<reference evidence="1 2" key="1">
    <citation type="submission" date="2021-07" db="EMBL/GenBank/DDBJ databases">
        <title>Mesonia aestuariivivens sp. nov., isolated from a tidal flat.</title>
        <authorList>
            <person name="Kim Y.-O."/>
            <person name="Yoon J.-H."/>
        </authorList>
    </citation>
    <scope>NUCLEOTIDE SEQUENCE [LARGE SCALE GENOMIC DNA]</scope>
    <source>
        <strain evidence="1 2">JHPTF-M18</strain>
    </source>
</reference>
<proteinExistence type="predicted"/>
<dbReference type="EMBL" id="JAHWDF010000007">
    <property type="protein sequence ID" value="MBW2961708.1"/>
    <property type="molecule type" value="Genomic_DNA"/>
</dbReference>
<keyword evidence="2" id="KW-1185">Reference proteome</keyword>
<organism evidence="1 2">
    <name type="scientific">Mesonia aestuariivivens</name>
    <dbReference type="NCBI Taxonomy" id="2796128"/>
    <lineage>
        <taxon>Bacteria</taxon>
        <taxon>Pseudomonadati</taxon>
        <taxon>Bacteroidota</taxon>
        <taxon>Flavobacteriia</taxon>
        <taxon>Flavobacteriales</taxon>
        <taxon>Flavobacteriaceae</taxon>
        <taxon>Mesonia</taxon>
    </lineage>
</organism>
<evidence type="ECO:0000313" key="1">
    <source>
        <dbReference type="EMBL" id="MBW2961708.1"/>
    </source>
</evidence>